<dbReference type="InterPro" id="IPR016181">
    <property type="entry name" value="Acyl_CoA_acyltransferase"/>
</dbReference>
<dbReference type="Pfam" id="PF13302">
    <property type="entry name" value="Acetyltransf_3"/>
    <property type="match status" value="1"/>
</dbReference>
<evidence type="ECO:0000313" key="2">
    <source>
        <dbReference type="EMBL" id="USD20064.1"/>
    </source>
</evidence>
<accession>A0ABY4VDP5</accession>
<organism evidence="2 3">
    <name type="scientific">Microbulbifer variabilis</name>
    <dbReference type="NCBI Taxonomy" id="266805"/>
    <lineage>
        <taxon>Bacteria</taxon>
        <taxon>Pseudomonadati</taxon>
        <taxon>Pseudomonadota</taxon>
        <taxon>Gammaproteobacteria</taxon>
        <taxon>Cellvibrionales</taxon>
        <taxon>Microbulbiferaceae</taxon>
        <taxon>Microbulbifer</taxon>
    </lineage>
</organism>
<keyword evidence="3" id="KW-1185">Reference proteome</keyword>
<protein>
    <submittedName>
        <fullName evidence="2">GNAT family N-acetyltransferase</fullName>
    </submittedName>
</protein>
<gene>
    <name evidence="2" type="ORF">MJO52_13355</name>
</gene>
<reference evidence="2" key="1">
    <citation type="submission" date="2022-02" db="EMBL/GenBank/DDBJ databases">
        <title>Coral-associated bacteria.</title>
        <authorList>
            <person name="Tang K."/>
            <person name="Wang X."/>
        </authorList>
    </citation>
    <scope>NUCLEOTIDE SEQUENCE</scope>
    <source>
        <strain evidence="2">SCSIO 43006</strain>
    </source>
</reference>
<feature type="domain" description="N-acetyltransferase" evidence="1">
    <location>
        <begin position="8"/>
        <end position="167"/>
    </location>
</feature>
<dbReference type="InterPro" id="IPR051531">
    <property type="entry name" value="N-acetyltransferase"/>
</dbReference>
<name>A0ABY4VDP5_9GAMM</name>
<sequence>MKVSTQRLTMSLITEGDWSLFVSLHTNPQVIQLCFDTPDETVLKSKFESRLTPWEANSNTWLCMVIIDKLSGQKMGVTGFHLEDGIAEVGYLLLPEFHGKSYGTESLSGLMEWAYLEHGIAHYKAVVTEGNIASERVLGKCGFHLDMIIPEAHMIGGKTYSDHIYFRKIETYK</sequence>
<dbReference type="InterPro" id="IPR000182">
    <property type="entry name" value="GNAT_dom"/>
</dbReference>
<evidence type="ECO:0000313" key="3">
    <source>
        <dbReference type="Proteomes" id="UP001055658"/>
    </source>
</evidence>
<evidence type="ECO:0000259" key="1">
    <source>
        <dbReference type="PROSITE" id="PS51186"/>
    </source>
</evidence>
<dbReference type="Gene3D" id="3.40.630.30">
    <property type="match status" value="1"/>
</dbReference>
<dbReference type="PANTHER" id="PTHR43792">
    <property type="entry name" value="GNAT FAMILY, PUTATIVE (AFU_ORTHOLOGUE AFUA_3G00765)-RELATED-RELATED"/>
    <property type="match status" value="1"/>
</dbReference>
<dbReference type="PANTHER" id="PTHR43792:SF1">
    <property type="entry name" value="N-ACETYLTRANSFERASE DOMAIN-CONTAINING PROTEIN"/>
    <property type="match status" value="1"/>
</dbReference>
<dbReference type="EMBL" id="CP092418">
    <property type="protein sequence ID" value="USD20064.1"/>
    <property type="molecule type" value="Genomic_DNA"/>
</dbReference>
<dbReference type="RefSeq" id="WP_252082151.1">
    <property type="nucleotide sequence ID" value="NZ_CP092418.1"/>
</dbReference>
<proteinExistence type="predicted"/>
<dbReference type="Proteomes" id="UP001055658">
    <property type="component" value="Chromosome"/>
</dbReference>
<dbReference type="SUPFAM" id="SSF55729">
    <property type="entry name" value="Acyl-CoA N-acyltransferases (Nat)"/>
    <property type="match status" value="1"/>
</dbReference>
<dbReference type="PROSITE" id="PS51186">
    <property type="entry name" value="GNAT"/>
    <property type="match status" value="1"/>
</dbReference>